<dbReference type="InterPro" id="IPR011989">
    <property type="entry name" value="ARM-like"/>
</dbReference>
<dbReference type="EMBL" id="CP141259">
    <property type="protein sequence ID" value="WRL46670.1"/>
    <property type="molecule type" value="Genomic_DNA"/>
</dbReference>
<evidence type="ECO:0000313" key="2">
    <source>
        <dbReference type="Proteomes" id="UP001626593"/>
    </source>
</evidence>
<dbReference type="InterPro" id="IPR036565">
    <property type="entry name" value="Mur-like_cat_sf"/>
</dbReference>
<keyword evidence="2" id="KW-1185">Reference proteome</keyword>
<protein>
    <recommendedName>
        <fullName evidence="3">Capsule biosynthesis protein CapB</fullName>
    </recommendedName>
</protein>
<sequence length="1406" mass="156054">MIAWQRLIAALPPHQRKLERRVLDALAGEHLRWLAARRRQGSLAPEGEESLPLADFLAETIAAGQAGIDELRQRHARFLHDLGLAAGDEERRRLLLAHARALGANRAQLAGDRAALARWFGADALADRVDTCIAALERRITVALDLLGRHARATFAAADDQSRPWLWQRLDVEATARALFAFEGHARVRLAAFCCLADALMGLPPAQREGAVQPGSVQFIYRCAQDARLYVWQQIEAIELLRELAPASFFEVVRLRLARPHAGDDIFVRRRAVQLAAGAIATLPGAAALLPAALADASPYVRQGLAQALHAAPPKIVERCLPPLLADDVPQVRAQALLAIAEHPGEDRLPLLAWLLERIEREYDAFVLRTALHVTERLLAAATGSCPRGARFAGLGGRAMELARIEDAVRRLHQRAPDLRVRRWAAETLARFMLLHDIELRELVARLGTEAQACPPGRARRLPEDFDAVPAERLGVAAMLLARDGFPLDFERRGGGWRLHRGHRFAFRLWRWLHELRHPSPDKRQAFRHTTGRVFRGSLRAPSRILAELAQTKVPGEPLHHASEAGSRPWLPLPDELLSALDLPRTQQPLRLVTPEGVTELAPPASLLRRIAMRARLVWHFADFAHARNWHEGSQQAPDHYARRLRELGFELRFTPHRGDAADPAVTRFFPAGFALGAGGGEELWQRFQNYFFSVYGNSLAELSLFLGAALAAFTARHLLVNHRQRRARRDIPLVVGGWGTRGKSGTERLKAALFNSLGYGVVSKTTGCEAMFLHAHPHQPLREMFLFRPYDKATIWEQHAVTRIASELQADVFLWECMALTPSFVELLQRRWMRDDLATITNTFPDHEDLQGPAGIDIPQVMTHFIPQGSTLVTSEEQMRPILAEAAQALGTRVETIGWLESGLLAPDVLARFPYQEHPDNIALVARMAAEFGIAPDYALKEMADRVVPDLGVLKMYPPAPVAGRTLSFANGMSANERFGCLGNWTRLGFDRIDVDGEPGTLVSTVVNNRADRIARSRVFASILVEDIAADLHFLIGSNLEGLHGYIREAWDEHAATLTLWPASGATPLAVLEGEARRLRQPHTAARLHARLAAMLRPQVPDDAATLAALWKRPDALAEALAAAGVAHADEILARARADLAAHDEYHAFTQRLESAPGTRDAALDADFRALLWRWFERKLVTVADYHASGNRIVEIIARHTPPGLHNRVMGIQNIKGTGLDFVYRWQAWGQCHDACADLRGSDATRFRRGLAALAAFQDYGLLCEDHVRATLAAARHAPHGQAAVAQAQIAQIAANLEHTMAEVRAQLGATREQGLLERLVLAIEGFVDAGDAVRRRRVANRIYKDLVAQRISHARAAIELQRLTQQQKGGWLYERLRQRLRAVQESLARPGEVAPAELRGIRGR</sequence>
<evidence type="ECO:0000313" key="1">
    <source>
        <dbReference type="EMBL" id="WRL46670.1"/>
    </source>
</evidence>
<proteinExistence type="predicted"/>
<dbReference type="PRINTS" id="PR01758">
    <property type="entry name" value="CAPSULEPROTB"/>
</dbReference>
<dbReference type="SUPFAM" id="SSF48371">
    <property type="entry name" value="ARM repeat"/>
    <property type="match status" value="1"/>
</dbReference>
<dbReference type="Gene3D" id="1.25.10.10">
    <property type="entry name" value="Leucine-rich Repeat Variant"/>
    <property type="match status" value="1"/>
</dbReference>
<accession>A0ABZ1AMH4</accession>
<reference evidence="1 2" key="1">
    <citation type="submission" date="2023-12" db="EMBL/GenBank/DDBJ databases">
        <title>A. evansii MAY27, complete genome.</title>
        <authorList>
            <person name="Wang Y."/>
        </authorList>
    </citation>
    <scope>NUCLEOTIDE SEQUENCE [LARGE SCALE GENOMIC DNA]</scope>
    <source>
        <strain evidence="1 2">MAY27</strain>
    </source>
</reference>
<dbReference type="InterPro" id="IPR016024">
    <property type="entry name" value="ARM-type_fold"/>
</dbReference>
<gene>
    <name evidence="1" type="ORF">U5817_01095</name>
</gene>
<name>A0ABZ1AMH4_AROEV</name>
<organism evidence="1 2">
    <name type="scientific">Aromatoleum evansii</name>
    <name type="common">Azoarcus evansii</name>
    <dbReference type="NCBI Taxonomy" id="59406"/>
    <lineage>
        <taxon>Bacteria</taxon>
        <taxon>Pseudomonadati</taxon>
        <taxon>Pseudomonadota</taxon>
        <taxon>Betaproteobacteria</taxon>
        <taxon>Rhodocyclales</taxon>
        <taxon>Rhodocyclaceae</taxon>
        <taxon>Aromatoleum</taxon>
    </lineage>
</organism>
<dbReference type="InterPro" id="IPR008337">
    <property type="entry name" value="Capsule_biosynth_CapB"/>
</dbReference>
<dbReference type="RefSeq" id="WP_407279427.1">
    <property type="nucleotide sequence ID" value="NZ_CP141259.1"/>
</dbReference>
<dbReference type="SUPFAM" id="SSF53623">
    <property type="entry name" value="MurD-like peptide ligases, catalytic domain"/>
    <property type="match status" value="1"/>
</dbReference>
<evidence type="ECO:0008006" key="3">
    <source>
        <dbReference type="Google" id="ProtNLM"/>
    </source>
</evidence>
<dbReference type="Proteomes" id="UP001626593">
    <property type="component" value="Chromosome"/>
</dbReference>